<evidence type="ECO:0000313" key="3">
    <source>
        <dbReference type="Proteomes" id="UP001499990"/>
    </source>
</evidence>
<reference evidence="3" key="1">
    <citation type="journal article" date="2019" name="Int. J. Syst. Evol. Microbiol.">
        <title>The Global Catalogue of Microorganisms (GCM) 10K type strain sequencing project: providing services to taxonomists for standard genome sequencing and annotation.</title>
        <authorList>
            <consortium name="The Broad Institute Genomics Platform"/>
            <consortium name="The Broad Institute Genome Sequencing Center for Infectious Disease"/>
            <person name="Wu L."/>
            <person name="Ma J."/>
        </authorList>
    </citation>
    <scope>NUCLEOTIDE SEQUENCE [LARGE SCALE GENOMIC DNA]</scope>
    <source>
        <strain evidence="3">JCM 9651</strain>
    </source>
</reference>
<name>A0ABP6S8A1_9ACTN</name>
<proteinExistence type="predicted"/>
<comment type="caution">
    <text evidence="2">The sequence shown here is derived from an EMBL/GenBank/DDBJ whole genome shotgun (WGS) entry which is preliminary data.</text>
</comment>
<evidence type="ECO:0000313" key="2">
    <source>
        <dbReference type="EMBL" id="GAA3370676.1"/>
    </source>
</evidence>
<protein>
    <recommendedName>
        <fullName evidence="4">DUF3558 domain-containing protein</fullName>
    </recommendedName>
</protein>
<keyword evidence="1" id="KW-0812">Transmembrane</keyword>
<dbReference type="Proteomes" id="UP001499990">
    <property type="component" value="Unassembled WGS sequence"/>
</dbReference>
<dbReference type="RefSeq" id="WP_345035727.1">
    <property type="nucleotide sequence ID" value="NZ_BAAAYL010000001.1"/>
</dbReference>
<gene>
    <name evidence="2" type="ORF">GCM10020367_18240</name>
</gene>
<evidence type="ECO:0008006" key="4">
    <source>
        <dbReference type="Google" id="ProtNLM"/>
    </source>
</evidence>
<dbReference type="EMBL" id="BAAAYL010000001">
    <property type="protein sequence ID" value="GAA3370676.1"/>
    <property type="molecule type" value="Genomic_DNA"/>
</dbReference>
<keyword evidence="3" id="KW-1185">Reference proteome</keyword>
<keyword evidence="1" id="KW-1133">Transmembrane helix</keyword>
<evidence type="ECO:0000256" key="1">
    <source>
        <dbReference type="SAM" id="Phobius"/>
    </source>
</evidence>
<sequence length="339" mass="35140">MTNGSGRAALGRKVVAPVLAIAVLAVGAHLWLNTNLFGREDVCGGLVSTDSADAVFASSGRVSDRDGLDSRPGDRLDFTCTVESSSFLPGSDTERLRISGSRERGDFPFTDDGRWPGPATVSFFSGGATGAVGADHGWVLLPGECTTEDGPAIVEGYAPQGSDPVKLARLLTDVADNAAERAGCTAKRPLTAPVTLAAAPEPRQVRDGAVCGLSGLEFPGPAGRAAVKETVQDSTGPTWSCEVAGHATYAVTQEPRIVAGIRSSPGYAEQPRVAGRQVSGFDHFHVVTDCAGTPTYFSMEFGRSYTSAVGAPGTPRLQDLFDNFVDVAGKQFGCSAPTS</sequence>
<organism evidence="2 3">
    <name type="scientific">Streptomyces sannanensis</name>
    <dbReference type="NCBI Taxonomy" id="285536"/>
    <lineage>
        <taxon>Bacteria</taxon>
        <taxon>Bacillati</taxon>
        <taxon>Actinomycetota</taxon>
        <taxon>Actinomycetes</taxon>
        <taxon>Kitasatosporales</taxon>
        <taxon>Streptomycetaceae</taxon>
        <taxon>Streptomyces</taxon>
    </lineage>
</organism>
<accession>A0ABP6S8A1</accession>
<keyword evidence="1" id="KW-0472">Membrane</keyword>
<feature type="transmembrane region" description="Helical" evidence="1">
    <location>
        <begin position="14"/>
        <end position="32"/>
    </location>
</feature>